<evidence type="ECO:0000313" key="4">
    <source>
        <dbReference type="Proteomes" id="UP000712157"/>
    </source>
</evidence>
<dbReference type="SUPFAM" id="SSF55874">
    <property type="entry name" value="ATPase domain of HSP90 chaperone/DNA topoisomerase II/histidine kinase"/>
    <property type="match status" value="1"/>
</dbReference>
<proteinExistence type="predicted"/>
<reference evidence="3" key="1">
    <citation type="submission" date="2021-06" db="EMBL/GenBank/DDBJ databases">
        <title>Description of novel taxa of the family Lachnospiraceae.</title>
        <authorList>
            <person name="Chaplin A.V."/>
            <person name="Sokolova S.R."/>
            <person name="Pikina A.P."/>
            <person name="Korzhanova M."/>
            <person name="Belova V."/>
            <person name="Korostin D."/>
            <person name="Efimov B.A."/>
        </authorList>
    </citation>
    <scope>NUCLEOTIDE SEQUENCE</scope>
    <source>
        <strain evidence="3">ASD5720</strain>
    </source>
</reference>
<dbReference type="Proteomes" id="UP000712157">
    <property type="component" value="Unassembled WGS sequence"/>
</dbReference>
<protein>
    <submittedName>
        <fullName evidence="3">GHKL domain-containing protein</fullName>
    </submittedName>
</protein>
<dbReference type="PANTHER" id="PTHR40448">
    <property type="entry name" value="TWO-COMPONENT SENSOR HISTIDINE KINASE"/>
    <property type="match status" value="1"/>
</dbReference>
<sequence>MTEYYRNLAGNTEEIRKFRHDMRYHAQVIDTYLDQGQTLKARDYLKTNIGQLSYRNLIYIEGLPVVSAILSDIQAKCKQLNYRFEPEVYVNYIPMDDDDTSVIIGNILTNALEALKKDNTQDRFILFEIKAAAEVTVISCRNHYIGKLLPKGTLYRTTKSNASNHGYGLNTIQEKTAKYNGLMEITTEHQVFHIQIFLPNNYPQESGNPRKTTTINEETPNYES</sequence>
<accession>A0A949K514</accession>
<organism evidence="3 4">
    <name type="scientific">Diplocloster agilis</name>
    <dbReference type="NCBI Taxonomy" id="2850323"/>
    <lineage>
        <taxon>Bacteria</taxon>
        <taxon>Bacillati</taxon>
        <taxon>Bacillota</taxon>
        <taxon>Clostridia</taxon>
        <taxon>Lachnospirales</taxon>
        <taxon>Lachnospiraceae</taxon>
        <taxon>Diplocloster</taxon>
    </lineage>
</organism>
<dbReference type="Pfam" id="PF14501">
    <property type="entry name" value="HATPase_c_5"/>
    <property type="match status" value="1"/>
</dbReference>
<dbReference type="EMBL" id="JAHQCW010000050">
    <property type="protein sequence ID" value="MBU9739120.1"/>
    <property type="molecule type" value="Genomic_DNA"/>
</dbReference>
<feature type="region of interest" description="Disordered" evidence="1">
    <location>
        <begin position="203"/>
        <end position="224"/>
    </location>
</feature>
<feature type="domain" description="Sensor histidine kinase NatK-like C-terminal" evidence="2">
    <location>
        <begin position="99"/>
        <end position="199"/>
    </location>
</feature>
<dbReference type="PANTHER" id="PTHR40448:SF1">
    <property type="entry name" value="TWO-COMPONENT SENSOR HISTIDINE KINASE"/>
    <property type="match status" value="1"/>
</dbReference>
<dbReference type="InterPro" id="IPR036890">
    <property type="entry name" value="HATPase_C_sf"/>
</dbReference>
<dbReference type="Gene3D" id="3.30.565.10">
    <property type="entry name" value="Histidine kinase-like ATPase, C-terminal domain"/>
    <property type="match status" value="1"/>
</dbReference>
<comment type="caution">
    <text evidence="3">The sequence shown here is derived from an EMBL/GenBank/DDBJ whole genome shotgun (WGS) entry which is preliminary data.</text>
</comment>
<dbReference type="AlphaFoldDB" id="A0A949K514"/>
<keyword evidence="4" id="KW-1185">Reference proteome</keyword>
<evidence type="ECO:0000313" key="3">
    <source>
        <dbReference type="EMBL" id="MBU9739120.1"/>
    </source>
</evidence>
<name>A0A949K514_9FIRM</name>
<dbReference type="CDD" id="cd16935">
    <property type="entry name" value="HATPase_AgrC-ComD-like"/>
    <property type="match status" value="1"/>
</dbReference>
<evidence type="ECO:0000259" key="2">
    <source>
        <dbReference type="Pfam" id="PF14501"/>
    </source>
</evidence>
<evidence type="ECO:0000256" key="1">
    <source>
        <dbReference type="SAM" id="MobiDB-lite"/>
    </source>
</evidence>
<gene>
    <name evidence="3" type="ORF">KTH89_21515</name>
</gene>
<dbReference type="InterPro" id="IPR032834">
    <property type="entry name" value="NatK-like_C"/>
</dbReference>
<dbReference type="GO" id="GO:0042802">
    <property type="term" value="F:identical protein binding"/>
    <property type="evidence" value="ECO:0007669"/>
    <property type="project" value="TreeGrafter"/>
</dbReference>